<keyword evidence="1" id="KW-0812">Transmembrane</keyword>
<feature type="transmembrane region" description="Helical" evidence="1">
    <location>
        <begin position="380"/>
        <end position="404"/>
    </location>
</feature>
<organism evidence="2 3">
    <name type="scientific">Plectus sambesii</name>
    <dbReference type="NCBI Taxonomy" id="2011161"/>
    <lineage>
        <taxon>Eukaryota</taxon>
        <taxon>Metazoa</taxon>
        <taxon>Ecdysozoa</taxon>
        <taxon>Nematoda</taxon>
        <taxon>Chromadorea</taxon>
        <taxon>Plectida</taxon>
        <taxon>Plectina</taxon>
        <taxon>Plectoidea</taxon>
        <taxon>Plectidae</taxon>
        <taxon>Plectus</taxon>
    </lineage>
</organism>
<protein>
    <submittedName>
        <fullName evidence="3">Uncharacterized protein</fullName>
    </submittedName>
</protein>
<dbReference type="SUPFAM" id="SSF53850">
    <property type="entry name" value="Periplasmic binding protein-like II"/>
    <property type="match status" value="1"/>
</dbReference>
<dbReference type="WBParaSite" id="PSAMB.scaffold80size84254.g1471.t1">
    <property type="protein sequence ID" value="PSAMB.scaffold80size84254.g1471.t1"/>
    <property type="gene ID" value="PSAMB.scaffold80size84254.g1471"/>
</dbReference>
<name>A0A914XH00_9BILA</name>
<keyword evidence="2" id="KW-1185">Reference proteome</keyword>
<feature type="transmembrane region" description="Helical" evidence="1">
    <location>
        <begin position="151"/>
        <end position="169"/>
    </location>
</feature>
<keyword evidence="1" id="KW-0472">Membrane</keyword>
<sequence>MNDSYNGLEPPWGPGLPPGRPGIDWPLRVAAAIWAPSSYPCILNLKQADQDPVNCAYPGFSAEILHLALKYAKLDYKLIPFPVVESWGEIIGEHNGTWIFDGLLGMIQNGTIDFVMSYYGMTEIRTTTLDYTFPYQLNQLQYGYVMQKQNAVNLNSATLLYAMFSWKFLEQHHGEPAEGVFSGNLIIIIIGFTCLFLHTMYEGYLVTQMFKQSSVKPFSGLTELAPLVQDGTYQLITYGMGDIYFTMLEHAQGDSFAAMRKAIQTNPPIVIPDIDKVIERIVEDPRLIYPGVSQIAIFNYMRDKCSLMFIGDEDLPELWISIPYQKNSRIGSMVSAAMAGMVDFMLYIGDKYAAYEQRGDKCAGLDDLQEGKNPLAIRHYYGLLIVGAFGFGSAFAFFLMEAAFAKWRKYKKLKETTIFVRTRKDLRKDFY</sequence>
<keyword evidence="1" id="KW-1133">Transmembrane helix</keyword>
<evidence type="ECO:0000313" key="2">
    <source>
        <dbReference type="Proteomes" id="UP000887566"/>
    </source>
</evidence>
<reference evidence="3" key="1">
    <citation type="submission" date="2022-11" db="UniProtKB">
        <authorList>
            <consortium name="WormBaseParasite"/>
        </authorList>
    </citation>
    <scope>IDENTIFICATION</scope>
</reference>
<dbReference type="AlphaFoldDB" id="A0A914XH00"/>
<proteinExistence type="predicted"/>
<dbReference type="PANTHER" id="PTHR22714">
    <property type="entry name" value="PROTEIN CBG02446-RELATED"/>
    <property type="match status" value="1"/>
</dbReference>
<dbReference type="Proteomes" id="UP000887566">
    <property type="component" value="Unplaced"/>
</dbReference>
<dbReference type="Gene3D" id="3.40.190.10">
    <property type="entry name" value="Periplasmic binding protein-like II"/>
    <property type="match status" value="1"/>
</dbReference>
<feature type="transmembrane region" description="Helical" evidence="1">
    <location>
        <begin position="330"/>
        <end position="348"/>
    </location>
</feature>
<dbReference type="InterPro" id="IPR040128">
    <property type="entry name" value="T25E4.2-like"/>
</dbReference>
<feature type="transmembrane region" description="Helical" evidence="1">
    <location>
        <begin position="181"/>
        <end position="201"/>
    </location>
</feature>
<evidence type="ECO:0000313" key="3">
    <source>
        <dbReference type="WBParaSite" id="PSAMB.scaffold80size84254.g1471.t1"/>
    </source>
</evidence>
<accession>A0A914XH00</accession>
<evidence type="ECO:0000256" key="1">
    <source>
        <dbReference type="SAM" id="Phobius"/>
    </source>
</evidence>